<evidence type="ECO:0000313" key="7">
    <source>
        <dbReference type="EMBL" id="EXJ70952.1"/>
    </source>
</evidence>
<dbReference type="CDD" id="cd11060">
    <property type="entry name" value="CYP57A1-like"/>
    <property type="match status" value="1"/>
</dbReference>
<dbReference type="GO" id="GO:0005506">
    <property type="term" value="F:iron ion binding"/>
    <property type="evidence" value="ECO:0007669"/>
    <property type="project" value="InterPro"/>
</dbReference>
<evidence type="ECO:0000256" key="6">
    <source>
        <dbReference type="PIRSR" id="PIRSR602401-1"/>
    </source>
</evidence>
<dbReference type="Pfam" id="PF00067">
    <property type="entry name" value="p450"/>
    <property type="match status" value="1"/>
</dbReference>
<dbReference type="GO" id="GO:0004497">
    <property type="term" value="F:monooxygenase activity"/>
    <property type="evidence" value="ECO:0007669"/>
    <property type="project" value="UniProtKB-KW"/>
</dbReference>
<keyword evidence="3 6" id="KW-0479">Metal-binding</keyword>
<dbReference type="HOGENOM" id="CLU_001570_14_0_1"/>
<evidence type="ECO:0000256" key="4">
    <source>
        <dbReference type="ARBA" id="ARBA00023004"/>
    </source>
</evidence>
<dbReference type="InterPro" id="IPR050121">
    <property type="entry name" value="Cytochrome_P450_monoxygenase"/>
</dbReference>
<accession>W9WRY5</accession>
<comment type="cofactor">
    <cofactor evidence="1 6">
        <name>heme</name>
        <dbReference type="ChEBI" id="CHEBI:30413"/>
    </cofactor>
</comment>
<reference evidence="7 8" key="1">
    <citation type="submission" date="2013-03" db="EMBL/GenBank/DDBJ databases">
        <title>The Genome Sequence of Cladophialophora psammophila CBS 110553.</title>
        <authorList>
            <consortium name="The Broad Institute Genomics Platform"/>
            <person name="Cuomo C."/>
            <person name="de Hoog S."/>
            <person name="Gorbushina A."/>
            <person name="Walker B."/>
            <person name="Young S.K."/>
            <person name="Zeng Q."/>
            <person name="Gargeya S."/>
            <person name="Fitzgerald M."/>
            <person name="Haas B."/>
            <person name="Abouelleil A."/>
            <person name="Allen A.W."/>
            <person name="Alvarado L."/>
            <person name="Arachchi H.M."/>
            <person name="Berlin A.M."/>
            <person name="Chapman S.B."/>
            <person name="Gainer-Dewar J."/>
            <person name="Goldberg J."/>
            <person name="Griggs A."/>
            <person name="Gujja S."/>
            <person name="Hansen M."/>
            <person name="Howarth C."/>
            <person name="Imamovic A."/>
            <person name="Ireland A."/>
            <person name="Larimer J."/>
            <person name="McCowan C."/>
            <person name="Murphy C."/>
            <person name="Pearson M."/>
            <person name="Poon T.W."/>
            <person name="Priest M."/>
            <person name="Roberts A."/>
            <person name="Saif S."/>
            <person name="Shea T."/>
            <person name="Sisk P."/>
            <person name="Sykes S."/>
            <person name="Wortman J."/>
            <person name="Nusbaum C."/>
            <person name="Birren B."/>
        </authorList>
    </citation>
    <scope>NUCLEOTIDE SEQUENCE [LARGE SCALE GENOMIC DNA]</scope>
    <source>
        <strain evidence="7 8">CBS 110553</strain>
    </source>
</reference>
<dbReference type="STRING" id="1182543.W9WRY5"/>
<dbReference type="OrthoDB" id="3934656at2759"/>
<sequence length="535" mass="60873">MASPRVVDIAIDTASYVRSHLWLTLAVCVLLYFVSQRYKTGLRHIPGPFVASFSGFWRAWEVAKGDWHIKNLQLHRQYGPLVRIAPNIVSVSDPDALRVIYGLNSGFTKVWRAMLLIYMGKSMITREQTDFYPIQEMKYGKIYLANLFSTKSDEFHAKQKRSVASAYSMTSMLAFEPYVDNCSELFFKRLDELYVNPRQPCDLGKWLQLYAMDVIAEVTFGKRFGCMQEGGDVGGLIDTIDNFLVYASVVGQVPYLHKFLFGNPLLPYIMPKLDSINHVVKFTLERIAEREKDPERHKDFLGRLYEAKAEGKMEAVDTIRHSSANVFAGSDTTAIALRSAIDGLLTHPECYRKLQAEIDQKRAEGKLSLPVKYAEAQQMPYLQAVLKEGMRYHPSVSFLLERHVPKGGTVICSTRIPEDTIVGINAWVVHRDRKVFGEDADVFRPERWLEADEAQLKAMERAFFVFGGGSRTCTGRNISLMEMSKVIPSLLMVYDIERADPKAQVRTKTYWFAVQRGLICNIKKREPPKASDSVA</sequence>
<dbReference type="InterPro" id="IPR001128">
    <property type="entry name" value="Cyt_P450"/>
</dbReference>
<dbReference type="eggNOG" id="KOG0158">
    <property type="taxonomic scope" value="Eukaryota"/>
</dbReference>
<keyword evidence="5" id="KW-0503">Monooxygenase</keyword>
<proteinExistence type="inferred from homology"/>
<gene>
    <name evidence="7" type="ORF">A1O5_05945</name>
</gene>
<dbReference type="GO" id="GO:0016705">
    <property type="term" value="F:oxidoreductase activity, acting on paired donors, with incorporation or reduction of molecular oxygen"/>
    <property type="evidence" value="ECO:0007669"/>
    <property type="project" value="InterPro"/>
</dbReference>
<feature type="binding site" description="axial binding residue" evidence="6">
    <location>
        <position position="473"/>
    </location>
    <ligand>
        <name>heme</name>
        <dbReference type="ChEBI" id="CHEBI:30413"/>
    </ligand>
    <ligandPart>
        <name>Fe</name>
        <dbReference type="ChEBI" id="CHEBI:18248"/>
    </ligandPart>
</feature>
<keyword evidence="5" id="KW-0560">Oxidoreductase</keyword>
<dbReference type="InterPro" id="IPR002401">
    <property type="entry name" value="Cyt_P450_E_grp-I"/>
</dbReference>
<dbReference type="PRINTS" id="PR00385">
    <property type="entry name" value="P450"/>
</dbReference>
<dbReference type="RefSeq" id="XP_007744731.1">
    <property type="nucleotide sequence ID" value="XM_007746541.1"/>
</dbReference>
<dbReference type="FunFam" id="1.10.630.10:FF:000050">
    <property type="entry name" value="Cytochrome P450 monooxygenase"/>
    <property type="match status" value="1"/>
</dbReference>
<dbReference type="GeneID" id="19190658"/>
<dbReference type="Gene3D" id="1.10.630.10">
    <property type="entry name" value="Cytochrome P450"/>
    <property type="match status" value="1"/>
</dbReference>
<evidence type="ECO:0000256" key="1">
    <source>
        <dbReference type="ARBA" id="ARBA00001971"/>
    </source>
</evidence>
<protein>
    <recommendedName>
        <fullName evidence="9">Cytochrome P450 oxidoreductase</fullName>
    </recommendedName>
</protein>
<dbReference type="SUPFAM" id="SSF48264">
    <property type="entry name" value="Cytochrome P450"/>
    <property type="match status" value="1"/>
</dbReference>
<comment type="caution">
    <text evidence="7">The sequence shown here is derived from an EMBL/GenBank/DDBJ whole genome shotgun (WGS) entry which is preliminary data.</text>
</comment>
<evidence type="ECO:0000313" key="8">
    <source>
        <dbReference type="Proteomes" id="UP000019471"/>
    </source>
</evidence>
<keyword evidence="6" id="KW-0349">Heme</keyword>
<dbReference type="PRINTS" id="PR00463">
    <property type="entry name" value="EP450I"/>
</dbReference>
<evidence type="ECO:0000256" key="2">
    <source>
        <dbReference type="ARBA" id="ARBA00010617"/>
    </source>
</evidence>
<evidence type="ECO:0000256" key="3">
    <source>
        <dbReference type="ARBA" id="ARBA00022723"/>
    </source>
</evidence>
<dbReference type="PANTHER" id="PTHR24305">
    <property type="entry name" value="CYTOCHROME P450"/>
    <property type="match status" value="1"/>
</dbReference>
<keyword evidence="4 6" id="KW-0408">Iron</keyword>
<evidence type="ECO:0000256" key="5">
    <source>
        <dbReference type="ARBA" id="ARBA00023033"/>
    </source>
</evidence>
<evidence type="ECO:0008006" key="9">
    <source>
        <dbReference type="Google" id="ProtNLM"/>
    </source>
</evidence>
<dbReference type="EMBL" id="AMGX01000008">
    <property type="protein sequence ID" value="EXJ70952.1"/>
    <property type="molecule type" value="Genomic_DNA"/>
</dbReference>
<dbReference type="GO" id="GO:0020037">
    <property type="term" value="F:heme binding"/>
    <property type="evidence" value="ECO:0007669"/>
    <property type="project" value="InterPro"/>
</dbReference>
<keyword evidence="8" id="KW-1185">Reference proteome</keyword>
<name>W9WRY5_9EURO</name>
<comment type="similarity">
    <text evidence="2">Belongs to the cytochrome P450 family.</text>
</comment>
<dbReference type="InterPro" id="IPR036396">
    <property type="entry name" value="Cyt_P450_sf"/>
</dbReference>
<organism evidence="7 8">
    <name type="scientific">Cladophialophora psammophila CBS 110553</name>
    <dbReference type="NCBI Taxonomy" id="1182543"/>
    <lineage>
        <taxon>Eukaryota</taxon>
        <taxon>Fungi</taxon>
        <taxon>Dikarya</taxon>
        <taxon>Ascomycota</taxon>
        <taxon>Pezizomycotina</taxon>
        <taxon>Eurotiomycetes</taxon>
        <taxon>Chaetothyriomycetidae</taxon>
        <taxon>Chaetothyriales</taxon>
        <taxon>Herpotrichiellaceae</taxon>
        <taxon>Cladophialophora</taxon>
    </lineage>
</organism>
<dbReference type="AlphaFoldDB" id="W9WRY5"/>
<dbReference type="Proteomes" id="UP000019471">
    <property type="component" value="Unassembled WGS sequence"/>
</dbReference>
<dbReference type="PANTHER" id="PTHR24305:SF232">
    <property type="entry name" value="P450, PUTATIVE (EUROFUNG)-RELATED"/>
    <property type="match status" value="1"/>
</dbReference>